<evidence type="ECO:0000313" key="6">
    <source>
        <dbReference type="WBParaSite" id="SMRG1_56310.2"/>
    </source>
</evidence>
<dbReference type="PANTHER" id="PTHR31183">
    <property type="entry name" value="TRICHOPLEIN KERATIN FILAMENT-BINDING PROTEIN FAMILY MEMBER"/>
    <property type="match status" value="1"/>
</dbReference>
<evidence type="ECO:0000256" key="3">
    <source>
        <dbReference type="ARBA" id="ARBA00023212"/>
    </source>
</evidence>
<dbReference type="WBParaSite" id="SMRG1_56310.2">
    <property type="protein sequence ID" value="SMRG1_56310.2"/>
    <property type="gene ID" value="SMRG1_56310"/>
</dbReference>
<proteinExistence type="predicted"/>
<comment type="subcellular location">
    <subcellularLocation>
        <location evidence="1">Cytoplasm</location>
        <location evidence="1">Cytoskeleton</location>
    </subcellularLocation>
</comment>
<dbReference type="AlphaFoldDB" id="A0AA85A002"/>
<evidence type="ECO:0008006" key="7">
    <source>
        <dbReference type="Google" id="ProtNLM"/>
    </source>
</evidence>
<protein>
    <recommendedName>
        <fullName evidence="7">Trichoplein keratin filament-binding protein</fullName>
    </recommendedName>
</protein>
<organism evidence="5 6">
    <name type="scientific">Schistosoma margrebowiei</name>
    <dbReference type="NCBI Taxonomy" id="48269"/>
    <lineage>
        <taxon>Eukaryota</taxon>
        <taxon>Metazoa</taxon>
        <taxon>Spiralia</taxon>
        <taxon>Lophotrochozoa</taxon>
        <taxon>Platyhelminthes</taxon>
        <taxon>Trematoda</taxon>
        <taxon>Digenea</taxon>
        <taxon>Strigeidida</taxon>
        <taxon>Schistosomatoidea</taxon>
        <taxon>Schistosomatidae</taxon>
        <taxon>Schistosoma</taxon>
    </lineage>
</organism>
<dbReference type="GO" id="GO:0045095">
    <property type="term" value="C:keratin filament"/>
    <property type="evidence" value="ECO:0007669"/>
    <property type="project" value="TreeGrafter"/>
</dbReference>
<reference evidence="6" key="1">
    <citation type="submission" date="2023-11" db="UniProtKB">
        <authorList>
            <consortium name="WormBaseParasite"/>
        </authorList>
    </citation>
    <scope>IDENTIFICATION</scope>
</reference>
<evidence type="ECO:0000256" key="4">
    <source>
        <dbReference type="SAM" id="Coils"/>
    </source>
</evidence>
<evidence type="ECO:0000256" key="1">
    <source>
        <dbReference type="ARBA" id="ARBA00004245"/>
    </source>
</evidence>
<dbReference type="Proteomes" id="UP000050790">
    <property type="component" value="Unassembled WGS sequence"/>
</dbReference>
<dbReference type="InterPro" id="IPR043596">
    <property type="entry name" value="CFAP53/TCHP"/>
</dbReference>
<sequence length="496" mass="59530">MKYQDMVIKRNNIEFEKLAQWKRYSDYLNNSTVRTEKEKQWSSNKYLINSSQDFVGKNNEHSQKSLQARRNKLLQLLENDAENEKNLLKAYSEYSKSKSAMLIRSTALKKERDSEKEKMAETLLIEHFKKNNSDVRDMLRAAGQNEVADHWNDQLNERNKLKQSENIGQIVSDEMESDIKMYEDKHNVEIELKRLQDKEKHLEYLQKQLCELNNREIEAKRLVEKEKDLIKQLAKIDQLEHERRIIEEKCQRELYGRALLHQHQTALRRRSLSVQNELKADLDWLNQLTEQENFDYEADIERRQKEKENILAIQKLVEYELQKEQIRELELNELEVYEASKLWAKREEEWRNETAIRQKLLHEVIEDRRKQISDQLTAIQQFQHDELISREELLEKIENINLYDKFEKSTHHDQMNEQCCQLNNQLTDKMKSNQFIEDELKADLEAQQKAELAYEVMLRKEAENLHLKEKQLRNLTFYKSSNGYSTTTTTTTTTTK</sequence>
<evidence type="ECO:0000313" key="5">
    <source>
        <dbReference type="Proteomes" id="UP000050790"/>
    </source>
</evidence>
<keyword evidence="4" id="KW-0175">Coiled coil</keyword>
<dbReference type="PANTHER" id="PTHR31183:SF2">
    <property type="entry name" value="TRICHOPLEIN KERATIN FILAMENT-BINDING PROTEIN"/>
    <property type="match status" value="1"/>
</dbReference>
<evidence type="ECO:0000256" key="2">
    <source>
        <dbReference type="ARBA" id="ARBA00022490"/>
    </source>
</evidence>
<accession>A0AA85A002</accession>
<dbReference type="GO" id="GO:0006915">
    <property type="term" value="P:apoptotic process"/>
    <property type="evidence" value="ECO:0007669"/>
    <property type="project" value="TreeGrafter"/>
</dbReference>
<keyword evidence="3" id="KW-0206">Cytoskeleton</keyword>
<feature type="coiled-coil region" evidence="4">
    <location>
        <begin position="222"/>
        <end position="249"/>
    </location>
</feature>
<keyword evidence="2" id="KW-0963">Cytoplasm</keyword>
<name>A0AA85A002_9TREM</name>